<feature type="signal peptide" evidence="2">
    <location>
        <begin position="1"/>
        <end position="28"/>
    </location>
</feature>
<name>A0A2A4FVX7_9SPHN</name>
<evidence type="ECO:0000313" key="3">
    <source>
        <dbReference type="EMBL" id="PCE41880.1"/>
    </source>
</evidence>
<feature type="chain" id="PRO_5012810925" description="Porin" evidence="2">
    <location>
        <begin position="29"/>
        <end position="503"/>
    </location>
</feature>
<proteinExistence type="predicted"/>
<dbReference type="Gene3D" id="2.40.160.10">
    <property type="entry name" value="Porin"/>
    <property type="match status" value="1"/>
</dbReference>
<dbReference type="PROSITE" id="PS51257">
    <property type="entry name" value="PROKAR_LIPOPROTEIN"/>
    <property type="match status" value="1"/>
</dbReference>
<dbReference type="InterPro" id="IPR010870">
    <property type="entry name" value="Porin_O/P"/>
</dbReference>
<dbReference type="Proteomes" id="UP000218934">
    <property type="component" value="Unassembled WGS sequence"/>
</dbReference>
<dbReference type="EMBL" id="NWUF01000011">
    <property type="protein sequence ID" value="PCE41880.1"/>
    <property type="molecule type" value="Genomic_DNA"/>
</dbReference>
<feature type="coiled-coil region" evidence="1">
    <location>
        <begin position="37"/>
        <end position="71"/>
    </location>
</feature>
<sequence length="503" mass="54390">MKGSKVKYRLPSALLAATTLACAGMARAQDTPPSGASPEVAAQIEALKAQVEALQNQVRQLSAKVGKVEKAEPGWKGAPSWTGPDGWTFKPKGVIQFDAGYVSLPRRIAGLVPVSGTSAGSGVNTNNLGWNSRARRLIFGVEGSMPAGFGYKLELELSQGGVQYEDMILSWQKPGSPWSVTLGYQYPLSSLELLTSNRFTSFMERGGATDAFNYSRRLGGTLAYADPKGLWSLAAGLYSEDVGNGNVARTGWQASVRGYASPKLGDVQTHIGFNYQHRVSPRDAQNIRYRQRPYTQVSGERFIDTGPLAADGDDILGGELALIYGPFHFASEYQHVWVRSFGANHRYGLNNMAGTTNSLAGDPQFRSGYVEIGYYLTGETRGYKSGRWDRTKVRHPVTDGGIGAFQINTRFDVTDLNDRIGGPGTTLAGNDITYVNGGASKGYEASLIWLPIDYVKLMLQYAHADISGGPSARAFSGFTTPLPSGFRHGYGVDSVTLRTQLDF</sequence>
<evidence type="ECO:0000256" key="2">
    <source>
        <dbReference type="SAM" id="SignalP"/>
    </source>
</evidence>
<evidence type="ECO:0000313" key="4">
    <source>
        <dbReference type="Proteomes" id="UP000218934"/>
    </source>
</evidence>
<organism evidence="3 4">
    <name type="scientific">Rhizorhabdus dicambivorans</name>
    <dbReference type="NCBI Taxonomy" id="1850238"/>
    <lineage>
        <taxon>Bacteria</taxon>
        <taxon>Pseudomonadati</taxon>
        <taxon>Pseudomonadota</taxon>
        <taxon>Alphaproteobacteria</taxon>
        <taxon>Sphingomonadales</taxon>
        <taxon>Sphingomonadaceae</taxon>
        <taxon>Rhizorhabdus</taxon>
    </lineage>
</organism>
<dbReference type="InterPro" id="IPR023614">
    <property type="entry name" value="Porin_dom_sf"/>
</dbReference>
<dbReference type="AlphaFoldDB" id="A0A2A4FVX7"/>
<gene>
    <name evidence="3" type="ORF">COO09_12700</name>
</gene>
<keyword evidence="1" id="KW-0175">Coiled coil</keyword>
<reference evidence="3 4" key="1">
    <citation type="submission" date="2017-09" db="EMBL/GenBank/DDBJ databases">
        <title>The Catabolism of 3,6-Dichlorosalicylic acid is Initiated by the Cytochrome P450 Monooxygenase DsmABC in Rhizorhabdus dicambivorans Ndbn-20.</title>
        <authorList>
            <person name="Na L."/>
        </authorList>
    </citation>
    <scope>NUCLEOTIDE SEQUENCE [LARGE SCALE GENOMIC DNA]</scope>
    <source>
        <strain evidence="3 4">Ndbn-20m</strain>
    </source>
</reference>
<dbReference type="SUPFAM" id="SSF56935">
    <property type="entry name" value="Porins"/>
    <property type="match status" value="1"/>
</dbReference>
<protein>
    <recommendedName>
        <fullName evidence="5">Porin</fullName>
    </recommendedName>
</protein>
<comment type="caution">
    <text evidence="3">The sequence shown here is derived from an EMBL/GenBank/DDBJ whole genome shotgun (WGS) entry which is preliminary data.</text>
</comment>
<keyword evidence="4" id="KW-1185">Reference proteome</keyword>
<evidence type="ECO:0008006" key="5">
    <source>
        <dbReference type="Google" id="ProtNLM"/>
    </source>
</evidence>
<dbReference type="KEGG" id="rdi:CMV14_14945"/>
<keyword evidence="2" id="KW-0732">Signal</keyword>
<dbReference type="Pfam" id="PF07396">
    <property type="entry name" value="Porin_O_P"/>
    <property type="match status" value="1"/>
</dbReference>
<evidence type="ECO:0000256" key="1">
    <source>
        <dbReference type="SAM" id="Coils"/>
    </source>
</evidence>
<accession>A0A2A4FVX7</accession>